<feature type="region of interest" description="Disordered" evidence="3">
    <location>
        <begin position="2002"/>
        <end position="2025"/>
    </location>
</feature>
<feature type="region of interest" description="Disordered" evidence="3">
    <location>
        <begin position="1935"/>
        <end position="1971"/>
    </location>
</feature>
<reference evidence="5 6" key="1">
    <citation type="submission" date="2020-08" db="EMBL/GenBank/DDBJ databases">
        <title>Aphidius gifuensis genome sequencing and assembly.</title>
        <authorList>
            <person name="Du Z."/>
        </authorList>
    </citation>
    <scope>NUCLEOTIDE SEQUENCE [LARGE SCALE GENOMIC DNA]</scope>
    <source>
        <strain evidence="5">YNYX2018</strain>
        <tissue evidence="5">Adults</tissue>
    </source>
</reference>
<dbReference type="PANTHER" id="PTHR21583:SF8">
    <property type="entry name" value="PROTEIN ELYS"/>
    <property type="match status" value="1"/>
</dbReference>
<comment type="caution">
    <text evidence="5">The sequence shown here is derived from an EMBL/GenBank/DDBJ whole genome shotgun (WGS) entry which is preliminary data.</text>
</comment>
<evidence type="ECO:0000259" key="4">
    <source>
        <dbReference type="Pfam" id="PF13934"/>
    </source>
</evidence>
<dbReference type="Proteomes" id="UP000639338">
    <property type="component" value="Unassembled WGS sequence"/>
</dbReference>
<dbReference type="InterPro" id="IPR025151">
    <property type="entry name" value="ELYS_dom"/>
</dbReference>
<dbReference type="GO" id="GO:0005634">
    <property type="term" value="C:nucleus"/>
    <property type="evidence" value="ECO:0007669"/>
    <property type="project" value="UniProtKB-SubCell"/>
</dbReference>
<dbReference type="PANTHER" id="PTHR21583">
    <property type="entry name" value="ELYS PROTEIN"/>
    <property type="match status" value="1"/>
</dbReference>
<feature type="region of interest" description="Disordered" evidence="3">
    <location>
        <begin position="1193"/>
        <end position="1221"/>
    </location>
</feature>
<feature type="domain" description="ELYS-like" evidence="4">
    <location>
        <begin position="738"/>
        <end position="969"/>
    </location>
</feature>
<accession>A0A834XUV2</accession>
<evidence type="ECO:0000256" key="1">
    <source>
        <dbReference type="ARBA" id="ARBA00004123"/>
    </source>
</evidence>
<dbReference type="Pfam" id="PF13934">
    <property type="entry name" value="ELYS"/>
    <property type="match status" value="1"/>
</dbReference>
<sequence>MNELEDSHCEVRQVLNLQNCDIENLFQTPEDKRTLSGSSTFKKTSTWSNNCLGGFFDDCSYAWLSCQSRLIIFDVKTGVSVSSWTFRDRITCVAQFPSLTGQVPLIIVGLDNDASRIKESSGTLCIFNCTISQVLRAIRLPAGVEKVTVLNGGAESEDYADRHINTYPIEANGIVCTAVRNLNHFMIDLQRDSWENVNNASLLVNDESNPISIYISNDENSLQSPSNDRKKHLSFNLLNKRLEKFIQFDRDDFESYPLSDNTITSAMIYSRKIGCIISGVFGRIIIWQNSGVVRWISPAIEANISISHLAILEPTDDPRPFCYLWVNYQNDLATSLSQNPIQKMYSMLFERKYSDKGANYYFNLDGEPALKFQLQLNDDSRIINLCPILRNSSQEQCESGNKRGEESILMIATGSTTYLFDLNQWYKEQMPRKISECDNVNAIIASYQTSSDPLGDSFIINCSYMPNSLREFSKTGQGSPEEFLFPNSLALEWLELHNNRIIVWLTRGVQSQILREMSMSGPIIIIQPTETYYRCLSAGLIASTNDVSNSNVDYQRESLLTLCLEQKWTTFFFKCVREWSDGSAAYLFPAFLRWGVQQASTIKLTAHRLCIPLFDQSGIGTGDAEIKILRSFAQQMECLSNVLKWISMNCENIDQQEQQQQQQRVLQRISTYLDILLWFYDVGLLPETNELDDESLPMSFNFRIPYPVDRLTAMYADRRLQYSQSEYECNSDEKTKNLFIDELIVRECPALMSQWEREGCETTQVSSSYYPPPSLQSLLRSCLTDCYYPDTNEIENKHQVIIYLLMDLVMLLQGSFPGVDQLIKYPAAFKLSPSLIKIIQAFWLLDHQDYQGFMDIITGQLVSDSDVKDWHHRLIIRTLLKNSQNKLALTYLKVRKPPLSSIDDQSVLVSLSVEFGLIQSAFHSRPPSHYNQLLNKFFHSCRDSGRLNDILLLSLDPIEENAFVKFLEEQKYDDTRLFYYLQRCRYTEATGINPMSNQSSRADDRINKSASLMMYNAYNLTLPDITRKFSSSSFLRQSLSGYTNIRSSLHPMTHCQNRVNRRDIHESVVRKAKELNHEKSRIPFISAPCMSLKLPSKTQDKNSILFLEPEKKSLRKRPLDQVTKNDNVQKNDKKGVKKRRVVQDDHDRHDEIYKKKVDISITFDTPIIKRKNQLTSSINQPIEKPQSILKTRQMLKDTSPSSSSVTSEIQSKEDKGRKPRQIRFSIGQVNDIDTQSISVNNNGTSDQKYNDNVDEFIAEKLQETFEEDEVNQGNTLNTTSKSLYQSTVLSDNSCFEISISKPRPKLRTSSANNLLRKSLNQNFFNNLQSTKLLDDSIPDISMMTNDVITSSPLESQEQKSSHLSELNTSVCASTILDSDSNFEFSPVNNKHENQNNENFTLQPTNLFASNAETQDGCQLEITQDHGVELSQEADIKLSIDEVTNDNDDEYRSLSASSEIQENVSQEQVPENQTKQNMNSEIIKNEQSLNSSLISNHNQIKSIESKLLFNEDKYMSQPILADLNQDDKVIMNNHVTTHQSANSDHKPTVSTYEEVDNDDIFESFNNSTDIENNELLTLSFHNNSTEQEIVNAVKKSAASQFFESFNITDDESSISHDESVSTINLQHPNTKDIIINKEDGSLETIPEYIVDSSTDDILLSDTLKTVTATIDQKTNNVYKKNSQNAINDTKNLSTFEKDNESKIEESSIQQLSAIVETKIESVVAKDSETLLNKSKTEQLSLHCTVKTRRSSSVAPPTVEPILKSSSLEIQRNRRASSLAAETISLSIPTISLKNDEVIKTPTKRGRPPKSSLMKEVLTSFVSCDETISDISDSSSIRRTRRGTSVQEEFSEKYTNKNNKNDNSYEIEIIRPKRTRAASVNKDKLVQDTETNDKNEKQLKRQIKRAVVSKESDYNDMKIVEMKTKKIRSASISKDILDDGENSINSRKTRSSSVAKDESAMSVRPKRKRGNSVSQVIDDIHEENIISLRQKRASSVTNDEVLTRTRKRTGSLSKKNEKKLNDSTTVKSTKGSSLSIDILNITNKDCETGNTDRRITRGRLRRGNSFLKEVIVEEVIIDDTDDTLQKNSDLLLKESMRVDLKLVQQIPDDNQKYEKTVIDTKKGIKSREIRRHKRAVSVDSSQIDVTAKTRSKNGVKVDPIQEEDESDINCKVEKKIVRKKRSISETKELKSQSIITEKPQRIKKALQKSIDNDDNVF</sequence>
<evidence type="ECO:0000256" key="3">
    <source>
        <dbReference type="SAM" id="MobiDB-lite"/>
    </source>
</evidence>
<evidence type="ECO:0000313" key="6">
    <source>
        <dbReference type="Proteomes" id="UP000639338"/>
    </source>
</evidence>
<keyword evidence="6" id="KW-1185">Reference proteome</keyword>
<protein>
    <recommendedName>
        <fullName evidence="4">ELYS-like domain-containing protein</fullName>
    </recommendedName>
</protein>
<dbReference type="InterPro" id="IPR052620">
    <property type="entry name" value="ELYS/MEL-28_NucAsmblyFactor"/>
</dbReference>
<feature type="compositionally biased region" description="Low complexity" evidence="3">
    <location>
        <begin position="1199"/>
        <end position="1209"/>
    </location>
</feature>
<name>A0A834XUV2_APHGI</name>
<proteinExistence type="predicted"/>
<gene>
    <name evidence="5" type="ORF">HCN44_004844</name>
</gene>
<organism evidence="5 6">
    <name type="scientific">Aphidius gifuensis</name>
    <name type="common">Parasitoid wasp</name>
    <dbReference type="NCBI Taxonomy" id="684658"/>
    <lineage>
        <taxon>Eukaryota</taxon>
        <taxon>Metazoa</taxon>
        <taxon>Ecdysozoa</taxon>
        <taxon>Arthropoda</taxon>
        <taxon>Hexapoda</taxon>
        <taxon>Insecta</taxon>
        <taxon>Pterygota</taxon>
        <taxon>Neoptera</taxon>
        <taxon>Endopterygota</taxon>
        <taxon>Hymenoptera</taxon>
        <taxon>Apocrita</taxon>
        <taxon>Ichneumonoidea</taxon>
        <taxon>Braconidae</taxon>
        <taxon>Aphidiinae</taxon>
        <taxon>Aphidius</taxon>
    </lineage>
</organism>
<dbReference type="OrthoDB" id="6513151at2759"/>
<evidence type="ECO:0000256" key="2">
    <source>
        <dbReference type="ARBA" id="ARBA00023242"/>
    </source>
</evidence>
<comment type="subcellular location">
    <subcellularLocation>
        <location evidence="1">Nucleus</location>
    </subcellularLocation>
</comment>
<keyword evidence="2" id="KW-0539">Nucleus</keyword>
<evidence type="ECO:0000313" key="5">
    <source>
        <dbReference type="EMBL" id="KAF7992500.1"/>
    </source>
</evidence>
<feature type="region of interest" description="Disordered" evidence="3">
    <location>
        <begin position="1116"/>
        <end position="1145"/>
    </location>
</feature>
<dbReference type="EMBL" id="JACMRX010000003">
    <property type="protein sequence ID" value="KAF7992500.1"/>
    <property type="molecule type" value="Genomic_DNA"/>
</dbReference>
<feature type="compositionally biased region" description="Polar residues" evidence="3">
    <location>
        <begin position="1940"/>
        <end position="1952"/>
    </location>
</feature>